<feature type="transmembrane region" description="Helical" evidence="6">
    <location>
        <begin position="443"/>
        <end position="465"/>
    </location>
</feature>
<dbReference type="InterPro" id="IPR036866">
    <property type="entry name" value="RibonucZ/Hydroxyglut_hydro"/>
</dbReference>
<comment type="caution">
    <text evidence="8">The sequence shown here is derived from an EMBL/GenBank/DDBJ whole genome shotgun (WGS) entry which is preliminary data.</text>
</comment>
<keyword evidence="9" id="KW-1185">Reference proteome</keyword>
<evidence type="ECO:0000256" key="6">
    <source>
        <dbReference type="SAM" id="Phobius"/>
    </source>
</evidence>
<dbReference type="CDD" id="cd07731">
    <property type="entry name" value="ComA-like_MBL-fold"/>
    <property type="match status" value="1"/>
</dbReference>
<keyword evidence="2" id="KW-1003">Cell membrane</keyword>
<organism evidence="8 9">
    <name type="scientific">Luteococcus sanguinis</name>
    <dbReference type="NCBI Taxonomy" id="174038"/>
    <lineage>
        <taxon>Bacteria</taxon>
        <taxon>Bacillati</taxon>
        <taxon>Actinomycetota</taxon>
        <taxon>Actinomycetes</taxon>
        <taxon>Propionibacteriales</taxon>
        <taxon>Propionibacteriaceae</taxon>
        <taxon>Luteococcus</taxon>
    </lineage>
</organism>
<dbReference type="Gene3D" id="3.60.15.10">
    <property type="entry name" value="Ribonuclease Z/Hydroxyacylglutathione hydrolase-like"/>
    <property type="match status" value="1"/>
</dbReference>
<feature type="transmembrane region" description="Helical" evidence="6">
    <location>
        <begin position="477"/>
        <end position="497"/>
    </location>
</feature>
<feature type="transmembrane region" description="Helical" evidence="6">
    <location>
        <begin position="251"/>
        <end position="270"/>
    </location>
</feature>
<feature type="domain" description="Metallo-beta-lactamase" evidence="7">
    <location>
        <begin position="536"/>
        <end position="735"/>
    </location>
</feature>
<dbReference type="InterPro" id="IPR025405">
    <property type="entry name" value="DUF4131"/>
</dbReference>
<dbReference type="SMART" id="SM00849">
    <property type="entry name" value="Lactamase_B"/>
    <property type="match status" value="1"/>
</dbReference>
<comment type="subcellular location">
    <subcellularLocation>
        <location evidence="1">Cell membrane</location>
        <topology evidence="1">Multi-pass membrane protein</topology>
    </subcellularLocation>
</comment>
<feature type="transmembrane region" description="Helical" evidence="6">
    <location>
        <begin position="345"/>
        <end position="366"/>
    </location>
</feature>
<evidence type="ECO:0000259" key="7">
    <source>
        <dbReference type="SMART" id="SM00849"/>
    </source>
</evidence>
<evidence type="ECO:0000256" key="5">
    <source>
        <dbReference type="ARBA" id="ARBA00023136"/>
    </source>
</evidence>
<dbReference type="InterPro" id="IPR004477">
    <property type="entry name" value="ComEC_N"/>
</dbReference>
<dbReference type="Pfam" id="PF00753">
    <property type="entry name" value="Lactamase_B"/>
    <property type="match status" value="1"/>
</dbReference>
<dbReference type="Pfam" id="PF13567">
    <property type="entry name" value="DUF4131"/>
    <property type="match status" value="1"/>
</dbReference>
<feature type="transmembrane region" description="Helical" evidence="6">
    <location>
        <begin position="415"/>
        <end position="436"/>
    </location>
</feature>
<dbReference type="PANTHER" id="PTHR30619:SF1">
    <property type="entry name" value="RECOMBINATION PROTEIN 2"/>
    <property type="match status" value="1"/>
</dbReference>
<accession>A0ABW1X2W9</accession>
<name>A0ABW1X2W9_9ACTN</name>
<gene>
    <name evidence="8" type="ORF">ACFP57_09080</name>
</gene>
<feature type="transmembrane region" description="Helical" evidence="6">
    <location>
        <begin position="282"/>
        <end position="298"/>
    </location>
</feature>
<feature type="transmembrane region" description="Helical" evidence="6">
    <location>
        <begin position="41"/>
        <end position="59"/>
    </location>
</feature>
<protein>
    <submittedName>
        <fullName evidence="8">ComEC/Rec2 family competence protein</fullName>
    </submittedName>
</protein>
<dbReference type="EMBL" id="JBHSUA010000018">
    <property type="protein sequence ID" value="MFC6397129.1"/>
    <property type="molecule type" value="Genomic_DNA"/>
</dbReference>
<proteinExistence type="predicted"/>
<reference evidence="9" key="1">
    <citation type="journal article" date="2019" name="Int. J. Syst. Evol. Microbiol.">
        <title>The Global Catalogue of Microorganisms (GCM) 10K type strain sequencing project: providing services to taxonomists for standard genome sequencing and annotation.</title>
        <authorList>
            <consortium name="The Broad Institute Genomics Platform"/>
            <consortium name="The Broad Institute Genome Sequencing Center for Infectious Disease"/>
            <person name="Wu L."/>
            <person name="Ma J."/>
        </authorList>
    </citation>
    <scope>NUCLEOTIDE SEQUENCE [LARGE SCALE GENOMIC DNA]</scope>
    <source>
        <strain evidence="9">CGMCC 1.15277</strain>
    </source>
</reference>
<dbReference type="InterPro" id="IPR001279">
    <property type="entry name" value="Metallo-B-lactamas"/>
</dbReference>
<dbReference type="NCBIfam" id="TIGR00360">
    <property type="entry name" value="ComEC_N-term"/>
    <property type="match status" value="1"/>
</dbReference>
<dbReference type="RefSeq" id="WP_343884678.1">
    <property type="nucleotide sequence ID" value="NZ_BAAAKI010000003.1"/>
</dbReference>
<evidence type="ECO:0000256" key="2">
    <source>
        <dbReference type="ARBA" id="ARBA00022475"/>
    </source>
</evidence>
<evidence type="ECO:0000313" key="8">
    <source>
        <dbReference type="EMBL" id="MFC6397129.1"/>
    </source>
</evidence>
<dbReference type="PANTHER" id="PTHR30619">
    <property type="entry name" value="DNA INTERNALIZATION/COMPETENCE PROTEIN COMEC/REC2"/>
    <property type="match status" value="1"/>
</dbReference>
<dbReference type="Pfam" id="PF03772">
    <property type="entry name" value="Competence"/>
    <property type="match status" value="1"/>
</dbReference>
<feature type="transmembrane region" description="Helical" evidence="6">
    <location>
        <begin position="304"/>
        <end position="324"/>
    </location>
</feature>
<evidence type="ECO:0000313" key="9">
    <source>
        <dbReference type="Proteomes" id="UP001596266"/>
    </source>
</evidence>
<dbReference type="InterPro" id="IPR052159">
    <property type="entry name" value="Competence_DNA_uptake"/>
</dbReference>
<dbReference type="SUPFAM" id="SSF56281">
    <property type="entry name" value="Metallo-hydrolase/oxidoreductase"/>
    <property type="match status" value="1"/>
</dbReference>
<keyword evidence="3 6" id="KW-0812">Transmembrane</keyword>
<keyword evidence="4 6" id="KW-1133">Transmembrane helix</keyword>
<dbReference type="InterPro" id="IPR035681">
    <property type="entry name" value="ComA-like_MBL"/>
</dbReference>
<evidence type="ECO:0000256" key="1">
    <source>
        <dbReference type="ARBA" id="ARBA00004651"/>
    </source>
</evidence>
<evidence type="ECO:0000256" key="3">
    <source>
        <dbReference type="ARBA" id="ARBA00022692"/>
    </source>
</evidence>
<sequence length="785" mass="81310">MSGSEDGRPAPVAQEAEPLDLRLVPVAIAAWAGAWWGLAPTWAAALVILAAAVVGACLLRGRRWQVVAMVGALLLASGVSLLRQEQLAHSPIHRLAEQGAVGQLVVDITSDPRRIPRRGPIPESVLVPATTVHGDARGNRVRQRVPVVLRASGERGEALAHLAVGSRVQLDGRLRAADPGAREVALVTVTASPQQIRAPGWGARQVNRFRAGLRRAASHNPANQAALLPSLVVGDTSGLDADLVADFKTTGLTHLTAVSGSNLSLTLVFLLASARWVGLRGWWVRGMSIGGVVAFVVICRAEPSVVRAAAMGLVALAGLGVAGGRARGLRHACVAVAVLVLVDPWLARSLGFALSTLATVGILWWAGDWTRAMGWAPHWLAESIAVPLAAQFATQPVVTAISGQLSVVGLAANALAAPMVGPATVLGLVAALLGLVHPWPAAAVGFIGGWCVQPVIWIAQVGAALPAAAWRWPTSPVALTLLTVVCLLVQGWVPGLLSRRWACLGLAVALVWGCWHQPRPAGFPGPWQVAFCDVGQGDATLLRAAPGHGVLVDTGPDGEGVVRCLRALGVTSLPLLVLTHFHDDHVSGLDSVLGAVHVGRLLVNPVASPGFAADRVRAAASARGIPVDVASVGQRWEVGQVHLEVAGVAAGQVLAGSGEGESSAENDTSIIAVARVQGVGVVIPGDAEPTAQQAVVARGWSPGLSVLKMPHHGSSRQDERFWCDSGASLAVASAGLRNDYGHPAAAALRLASRCGMAVARTDLEGTVTMWRSGDRLEVRTEKAAP</sequence>
<keyword evidence="5 6" id="KW-0472">Membrane</keyword>
<dbReference type="Proteomes" id="UP001596266">
    <property type="component" value="Unassembled WGS sequence"/>
</dbReference>
<evidence type="ECO:0000256" key="4">
    <source>
        <dbReference type="ARBA" id="ARBA00022989"/>
    </source>
</evidence>